<name>A0A512NHI9_9HYPH</name>
<sequence length="152" mass="16337">MLKHIVLAALLTCGAAAAYAQPQQATSPPASATAPADRTMGPAATADTRKLIGRNIKNADGESIGEIKSIYLTKDGKVDSVMVSVGGFLGVGDREVRIAWSDLKIADNGEKVTVNMTKDQLKAKPEYRYRNETWRGQVFTDTGPWMARPASQ</sequence>
<feature type="region of interest" description="Disordered" evidence="1">
    <location>
        <begin position="22"/>
        <end position="44"/>
    </location>
</feature>
<dbReference type="Gene3D" id="2.30.30.240">
    <property type="entry name" value="PRC-barrel domain"/>
    <property type="match status" value="1"/>
</dbReference>
<dbReference type="EMBL" id="BKAJ01000099">
    <property type="protein sequence ID" value="GEP58375.1"/>
    <property type="molecule type" value="Genomic_DNA"/>
</dbReference>
<dbReference type="RefSeq" id="WP_147153545.1">
    <property type="nucleotide sequence ID" value="NZ_BKAJ01000099.1"/>
</dbReference>
<proteinExistence type="predicted"/>
<evidence type="ECO:0000313" key="5">
    <source>
        <dbReference type="Proteomes" id="UP000321058"/>
    </source>
</evidence>
<feature type="chain" id="PRO_5021696517" description="PRC-barrel domain-containing protein" evidence="2">
    <location>
        <begin position="21"/>
        <end position="152"/>
    </location>
</feature>
<dbReference type="InterPro" id="IPR011033">
    <property type="entry name" value="PRC_barrel-like_sf"/>
</dbReference>
<feature type="domain" description="PRC-barrel" evidence="3">
    <location>
        <begin position="49"/>
        <end position="120"/>
    </location>
</feature>
<feature type="compositionally biased region" description="Low complexity" evidence="1">
    <location>
        <begin position="22"/>
        <end position="36"/>
    </location>
</feature>
<dbReference type="AlphaFoldDB" id="A0A512NHI9"/>
<comment type="caution">
    <text evidence="4">The sequence shown here is derived from an EMBL/GenBank/DDBJ whole genome shotgun (WGS) entry which is preliminary data.</text>
</comment>
<dbReference type="InterPro" id="IPR027275">
    <property type="entry name" value="PRC-brl_dom"/>
</dbReference>
<reference evidence="4 5" key="1">
    <citation type="submission" date="2019-07" db="EMBL/GenBank/DDBJ databases">
        <title>Whole genome shotgun sequence of Reyranella soli NBRC 108950.</title>
        <authorList>
            <person name="Hosoyama A."/>
            <person name="Uohara A."/>
            <person name="Ohji S."/>
            <person name="Ichikawa N."/>
        </authorList>
    </citation>
    <scope>NUCLEOTIDE SEQUENCE [LARGE SCALE GENOMIC DNA]</scope>
    <source>
        <strain evidence="4 5">NBRC 108950</strain>
    </source>
</reference>
<evidence type="ECO:0000256" key="1">
    <source>
        <dbReference type="SAM" id="MobiDB-lite"/>
    </source>
</evidence>
<protein>
    <recommendedName>
        <fullName evidence="3">PRC-barrel domain-containing protein</fullName>
    </recommendedName>
</protein>
<evidence type="ECO:0000313" key="4">
    <source>
        <dbReference type="EMBL" id="GEP58375.1"/>
    </source>
</evidence>
<evidence type="ECO:0000259" key="3">
    <source>
        <dbReference type="Pfam" id="PF05239"/>
    </source>
</evidence>
<dbReference type="PANTHER" id="PTHR36505:SF1">
    <property type="entry name" value="BLR1072 PROTEIN"/>
    <property type="match status" value="1"/>
</dbReference>
<organism evidence="4 5">
    <name type="scientific">Reyranella soli</name>
    <dbReference type="NCBI Taxonomy" id="1230389"/>
    <lineage>
        <taxon>Bacteria</taxon>
        <taxon>Pseudomonadati</taxon>
        <taxon>Pseudomonadota</taxon>
        <taxon>Alphaproteobacteria</taxon>
        <taxon>Hyphomicrobiales</taxon>
        <taxon>Reyranellaceae</taxon>
        <taxon>Reyranella</taxon>
    </lineage>
</organism>
<gene>
    <name evidence="4" type="ORF">RSO01_55410</name>
</gene>
<feature type="signal peptide" evidence="2">
    <location>
        <begin position="1"/>
        <end position="20"/>
    </location>
</feature>
<evidence type="ECO:0000256" key="2">
    <source>
        <dbReference type="SAM" id="SignalP"/>
    </source>
</evidence>
<accession>A0A512NHI9</accession>
<keyword evidence="5" id="KW-1185">Reference proteome</keyword>
<dbReference type="SUPFAM" id="SSF50346">
    <property type="entry name" value="PRC-barrel domain"/>
    <property type="match status" value="1"/>
</dbReference>
<dbReference type="Pfam" id="PF05239">
    <property type="entry name" value="PRC"/>
    <property type="match status" value="1"/>
</dbReference>
<dbReference type="Proteomes" id="UP000321058">
    <property type="component" value="Unassembled WGS sequence"/>
</dbReference>
<keyword evidence="2" id="KW-0732">Signal</keyword>
<dbReference type="OrthoDB" id="7818259at2"/>
<dbReference type="PANTHER" id="PTHR36505">
    <property type="entry name" value="BLR1072 PROTEIN"/>
    <property type="match status" value="1"/>
</dbReference>